<organism evidence="2 3">
    <name type="scientific">Amycolatopsis carbonis</name>
    <dbReference type="NCBI Taxonomy" id="715471"/>
    <lineage>
        <taxon>Bacteria</taxon>
        <taxon>Bacillati</taxon>
        <taxon>Actinomycetota</taxon>
        <taxon>Actinomycetes</taxon>
        <taxon>Pseudonocardiales</taxon>
        <taxon>Pseudonocardiaceae</taxon>
        <taxon>Amycolatopsis</taxon>
    </lineage>
</organism>
<evidence type="ECO:0000313" key="2">
    <source>
        <dbReference type="EMBL" id="WIX76641.1"/>
    </source>
</evidence>
<dbReference type="AlphaFoldDB" id="A0A9Y2ICV0"/>
<sequence length="122" mass="13603">MTESRQQRRARERAELKASRPGLSARPTRVVEVVLRRGVDDSDPDDPYISWGAEWAVRDSSEGVEDQEEDLAVLVQHIVEDLQAMAQRYTVRLEWTLEGDPSEGMTIAEAVAAAGVTLPRTV</sequence>
<feature type="region of interest" description="Disordered" evidence="1">
    <location>
        <begin position="1"/>
        <end position="24"/>
    </location>
</feature>
<accession>A0A9Y2ICV0</accession>
<dbReference type="EMBL" id="CP127294">
    <property type="protein sequence ID" value="WIX76641.1"/>
    <property type="molecule type" value="Genomic_DNA"/>
</dbReference>
<evidence type="ECO:0000313" key="3">
    <source>
        <dbReference type="Proteomes" id="UP001236014"/>
    </source>
</evidence>
<gene>
    <name evidence="2" type="ORF">QRX50_35030</name>
</gene>
<protein>
    <submittedName>
        <fullName evidence="2">Uncharacterized protein</fullName>
    </submittedName>
</protein>
<name>A0A9Y2ICV0_9PSEU</name>
<proteinExistence type="predicted"/>
<dbReference type="Proteomes" id="UP001236014">
    <property type="component" value="Chromosome"/>
</dbReference>
<dbReference type="RefSeq" id="WP_285967389.1">
    <property type="nucleotide sequence ID" value="NZ_CP127294.1"/>
</dbReference>
<evidence type="ECO:0000256" key="1">
    <source>
        <dbReference type="SAM" id="MobiDB-lite"/>
    </source>
</evidence>
<keyword evidence="3" id="KW-1185">Reference proteome</keyword>
<dbReference type="KEGG" id="acab:QRX50_35030"/>
<reference evidence="2 3" key="1">
    <citation type="submission" date="2023-06" db="EMBL/GenBank/DDBJ databases">
        <authorList>
            <person name="Oyuntsetseg B."/>
            <person name="Kim S.B."/>
        </authorList>
    </citation>
    <scope>NUCLEOTIDE SEQUENCE [LARGE SCALE GENOMIC DNA]</scope>
    <source>
        <strain evidence="2 3">2-15</strain>
    </source>
</reference>